<evidence type="ECO:0000256" key="4">
    <source>
        <dbReference type="SAM" id="MobiDB-lite"/>
    </source>
</evidence>
<evidence type="ECO:0000256" key="3">
    <source>
        <dbReference type="RuleBase" id="RU000363"/>
    </source>
</evidence>
<dbReference type="PROSITE" id="PS00061">
    <property type="entry name" value="ADH_SHORT"/>
    <property type="match status" value="1"/>
</dbReference>
<dbReference type="InterPro" id="IPR036291">
    <property type="entry name" value="NAD(P)-bd_dom_sf"/>
</dbReference>
<dbReference type="Proteomes" id="UP001057702">
    <property type="component" value="Unassembled WGS sequence"/>
</dbReference>
<dbReference type="PANTHER" id="PTHR45024">
    <property type="entry name" value="DEHYDROGENASES, SHORT CHAIN"/>
    <property type="match status" value="1"/>
</dbReference>
<dbReference type="Gene3D" id="3.40.50.720">
    <property type="entry name" value="NAD(P)-binding Rossmann-like Domain"/>
    <property type="match status" value="1"/>
</dbReference>
<dbReference type="Pfam" id="PF00106">
    <property type="entry name" value="adh_short"/>
    <property type="match status" value="1"/>
</dbReference>
<dbReference type="SUPFAM" id="SSF51735">
    <property type="entry name" value="NAD(P)-binding Rossmann-fold domains"/>
    <property type="match status" value="1"/>
</dbReference>
<dbReference type="InterPro" id="IPR002347">
    <property type="entry name" value="SDR_fam"/>
</dbReference>
<dbReference type="PRINTS" id="PR00080">
    <property type="entry name" value="SDRFAMILY"/>
</dbReference>
<sequence length="310" mass="32186">MTGERSSEQRGLCTRRVVAVTGAGAGIGREHALAFAAAGARVVVGDVAARDAAEVVEEIREHGGEAVTHTEPIDTWSGAASLVRTALDAFGRLDVLVNNAGILRDRMLVSMDEDEWDAVVRVHLKGHFAPLRHAAAYWRGQAKAGRSVDARVINTTSGAGLMGSVGQGNYAAAKAGIVGLTLVAAEELGRYGVTVNAIAPAARTRMTVATMPELVAKPESGFDHYHPGNVAPLVVWLGSAESSAVTGRVFEVEGGRISLADGWRHGPAADAGRRWRPEELGAVVGKLTDQAPAPEPVYGARPSGPGGPTG</sequence>
<evidence type="ECO:0000313" key="7">
    <source>
        <dbReference type="Proteomes" id="UP001057702"/>
    </source>
</evidence>
<dbReference type="RefSeq" id="WP_255919600.1">
    <property type="nucleotide sequence ID" value="NZ_JANFNG010000004.1"/>
</dbReference>
<reference evidence="6" key="1">
    <citation type="submission" date="2022-06" db="EMBL/GenBank/DDBJ databases">
        <title>Draft genome sequence of Streptomyces sp. RB6PN25 isolated from peat swamp forest in Thailand.</title>
        <authorList>
            <person name="Duangmal K."/>
            <person name="Klaysubun C."/>
        </authorList>
    </citation>
    <scope>NUCLEOTIDE SEQUENCE</scope>
    <source>
        <strain evidence="6">RB6PN25</strain>
    </source>
</reference>
<dbReference type="InterPro" id="IPR057326">
    <property type="entry name" value="KR_dom"/>
</dbReference>
<dbReference type="NCBIfam" id="NF005861">
    <property type="entry name" value="PRK07791.1"/>
    <property type="match status" value="1"/>
</dbReference>
<feature type="region of interest" description="Disordered" evidence="4">
    <location>
        <begin position="267"/>
        <end position="310"/>
    </location>
</feature>
<feature type="domain" description="Ketoreductase" evidence="5">
    <location>
        <begin position="16"/>
        <end position="201"/>
    </location>
</feature>
<keyword evidence="7" id="KW-1185">Reference proteome</keyword>
<evidence type="ECO:0000256" key="1">
    <source>
        <dbReference type="ARBA" id="ARBA00006484"/>
    </source>
</evidence>
<evidence type="ECO:0000259" key="5">
    <source>
        <dbReference type="SMART" id="SM00822"/>
    </source>
</evidence>
<dbReference type="PANTHER" id="PTHR45024:SF2">
    <property type="entry name" value="SCP2 DOMAIN-CONTAINING PROTEIN"/>
    <property type="match status" value="1"/>
</dbReference>
<comment type="similarity">
    <text evidence="1 3">Belongs to the short-chain dehydrogenases/reductases (SDR) family.</text>
</comment>
<organism evidence="6 7">
    <name type="scientific">Streptomyces humicola</name>
    <dbReference type="NCBI Taxonomy" id="2953240"/>
    <lineage>
        <taxon>Bacteria</taxon>
        <taxon>Bacillati</taxon>
        <taxon>Actinomycetota</taxon>
        <taxon>Actinomycetes</taxon>
        <taxon>Kitasatosporales</taxon>
        <taxon>Streptomycetaceae</taxon>
        <taxon>Streptomyces</taxon>
    </lineage>
</organism>
<comment type="caution">
    <text evidence="6">The sequence shown here is derived from an EMBL/GenBank/DDBJ whole genome shotgun (WGS) entry which is preliminary data.</text>
</comment>
<keyword evidence="2" id="KW-0560">Oxidoreductase</keyword>
<proteinExistence type="inferred from homology"/>
<evidence type="ECO:0000313" key="6">
    <source>
        <dbReference type="EMBL" id="MCQ4080705.1"/>
    </source>
</evidence>
<dbReference type="PRINTS" id="PR00081">
    <property type="entry name" value="GDHRDH"/>
</dbReference>
<dbReference type="EMBL" id="JANFNG010000004">
    <property type="protein sequence ID" value="MCQ4080705.1"/>
    <property type="molecule type" value="Genomic_DNA"/>
</dbReference>
<gene>
    <name evidence="6" type="ORF">NGB36_08840</name>
</gene>
<protein>
    <submittedName>
        <fullName evidence="6">SDR family oxidoreductase</fullName>
    </submittedName>
</protein>
<dbReference type="InterPro" id="IPR051687">
    <property type="entry name" value="Peroxisomal_Beta-Oxidation"/>
</dbReference>
<dbReference type="InterPro" id="IPR020904">
    <property type="entry name" value="Sc_DH/Rdtase_CS"/>
</dbReference>
<evidence type="ECO:0000256" key="2">
    <source>
        <dbReference type="ARBA" id="ARBA00023002"/>
    </source>
</evidence>
<dbReference type="SMART" id="SM00822">
    <property type="entry name" value="PKS_KR"/>
    <property type="match status" value="1"/>
</dbReference>
<accession>A0ABT1PVZ4</accession>
<name>A0ABT1PVZ4_9ACTN</name>